<protein>
    <recommendedName>
        <fullName evidence="6">Histidine kinase/HSP90-like ATPase domain-containing protein</fullName>
    </recommendedName>
</protein>
<dbReference type="InterPro" id="IPR050482">
    <property type="entry name" value="Sensor_HK_TwoCompSys"/>
</dbReference>
<evidence type="ECO:0000256" key="1">
    <source>
        <dbReference type="ARBA" id="ARBA00022679"/>
    </source>
</evidence>
<dbReference type="Gene3D" id="1.25.40.10">
    <property type="entry name" value="Tetratricopeptide repeat domain"/>
    <property type="match status" value="2"/>
</dbReference>
<gene>
    <name evidence="7" type="ORF">LXD69_02120</name>
</gene>
<evidence type="ECO:0000313" key="8">
    <source>
        <dbReference type="Proteomes" id="UP000830454"/>
    </source>
</evidence>
<feature type="transmembrane region" description="Helical" evidence="5">
    <location>
        <begin position="327"/>
        <end position="345"/>
    </location>
</feature>
<dbReference type="EMBL" id="CP090145">
    <property type="protein sequence ID" value="UOX34323.1"/>
    <property type="molecule type" value="Genomic_DNA"/>
</dbReference>
<keyword evidence="5" id="KW-0812">Transmembrane</keyword>
<keyword evidence="4" id="KW-0802">TPR repeat</keyword>
<dbReference type="InterPro" id="IPR019734">
    <property type="entry name" value="TPR_rpt"/>
</dbReference>
<feature type="domain" description="Histidine kinase/HSP90-like ATPase" evidence="6">
    <location>
        <begin position="459"/>
        <end position="546"/>
    </location>
</feature>
<evidence type="ECO:0000256" key="3">
    <source>
        <dbReference type="ARBA" id="ARBA00023012"/>
    </source>
</evidence>
<keyword evidence="8" id="KW-1185">Reference proteome</keyword>
<evidence type="ECO:0000256" key="2">
    <source>
        <dbReference type="ARBA" id="ARBA00022777"/>
    </source>
</evidence>
<accession>A0ABY4HNS0</accession>
<evidence type="ECO:0000256" key="5">
    <source>
        <dbReference type="SAM" id="Phobius"/>
    </source>
</evidence>
<dbReference type="SUPFAM" id="SSF48452">
    <property type="entry name" value="TPR-like"/>
    <property type="match status" value="1"/>
</dbReference>
<reference evidence="7" key="1">
    <citation type="submission" date="2021-12" db="EMBL/GenBank/DDBJ databases">
        <authorList>
            <person name="Cha I.-T."/>
            <person name="Lee K.-E."/>
            <person name="Park S.-J."/>
        </authorList>
    </citation>
    <scope>NUCLEOTIDE SEQUENCE</scope>
    <source>
        <strain evidence="7">YSM-43</strain>
    </source>
</reference>
<dbReference type="InterPro" id="IPR036890">
    <property type="entry name" value="HATPase_C_sf"/>
</dbReference>
<dbReference type="InterPro" id="IPR003594">
    <property type="entry name" value="HATPase_dom"/>
</dbReference>
<dbReference type="SUPFAM" id="SSF55874">
    <property type="entry name" value="ATPase domain of HSP90 chaperone/DNA topoisomerase II/histidine kinase"/>
    <property type="match status" value="1"/>
</dbReference>
<keyword evidence="1" id="KW-0808">Transferase</keyword>
<dbReference type="PANTHER" id="PTHR24421">
    <property type="entry name" value="NITRATE/NITRITE SENSOR PROTEIN NARX-RELATED"/>
    <property type="match status" value="1"/>
</dbReference>
<dbReference type="PROSITE" id="PS50005">
    <property type="entry name" value="TPR"/>
    <property type="match status" value="2"/>
</dbReference>
<feature type="repeat" description="TPR" evidence="4">
    <location>
        <begin position="183"/>
        <end position="216"/>
    </location>
</feature>
<evidence type="ECO:0000259" key="6">
    <source>
        <dbReference type="Pfam" id="PF02518"/>
    </source>
</evidence>
<feature type="repeat" description="TPR" evidence="4">
    <location>
        <begin position="106"/>
        <end position="139"/>
    </location>
</feature>
<dbReference type="Gene3D" id="3.30.565.10">
    <property type="entry name" value="Histidine kinase-like ATPase, C-terminal domain"/>
    <property type="match status" value="1"/>
</dbReference>
<sequence length="547" mass="63940">MKHFPFLFLFLLFISCDNFKNNLLNNKDEYETLKKKGYDKFMAEDYDSSYFYFDQARIICNSNNPNDRIYPMLFLADIQKIKSDFNGVEETVTEALKISENSKFNSNLYNLLGISYEEKLDYDKAIKNYRLSLKNTSSEKYKIIINNNIGVIYLKKGNYPKTIQILEPLLKLDTLKHDRVEYARIIDNLGFAYFNNGDKNKAYHYISESLRIRDSLGDEYKKLAPLMHLARFFKDSITSESNRFALNAYNIATKVNSPDDRLEALDILIRNSFEIGQFKKYYHKFSSLKDSIEFVRQTAKNQFANIKYNSDKAIKEKEKERVQKERLGISLILFMIISTLIFFLIRSKNKREKLKIAYTTETRISKRLHDELANDVFNTMTFIETQDLQNKDNKESILQDLDVIYDKARNISKQTSGVKTGKDFGNLLNEMLMSYKSDEVNIIKKGSNEINWELISAEKQIEIHRVLQELLVNMKKYSKAEVVVIGFKEQEKSIQISYSDNGVGFEKEKITKNGLQNVENRIHSIKGTIIFESEINKGVKINIEFPK</sequence>
<dbReference type="InterPro" id="IPR011990">
    <property type="entry name" value="TPR-like_helical_dom_sf"/>
</dbReference>
<keyword evidence="5" id="KW-1133">Transmembrane helix</keyword>
<keyword evidence="3" id="KW-0902">Two-component regulatory system</keyword>
<proteinExistence type="predicted"/>
<reference evidence="7" key="2">
    <citation type="submission" date="2022-04" db="EMBL/GenBank/DDBJ databases">
        <title>Complete Genome Sequence of Flavobacterium sediminilitoris YSM-43, Isolated from a Tidal Sediment.</title>
        <authorList>
            <person name="Lee P.A."/>
        </authorList>
    </citation>
    <scope>NUCLEOTIDE SEQUENCE</scope>
    <source>
        <strain evidence="7">YSM-43</strain>
    </source>
</reference>
<name>A0ABY4HNS0_9FLAO</name>
<dbReference type="Proteomes" id="UP000830454">
    <property type="component" value="Chromosome"/>
</dbReference>
<organism evidence="7 8">
    <name type="scientific">Flavobacterium sediminilitoris</name>
    <dbReference type="NCBI Taxonomy" id="2024526"/>
    <lineage>
        <taxon>Bacteria</taxon>
        <taxon>Pseudomonadati</taxon>
        <taxon>Bacteroidota</taxon>
        <taxon>Flavobacteriia</taxon>
        <taxon>Flavobacteriales</taxon>
        <taxon>Flavobacteriaceae</taxon>
        <taxon>Flavobacterium</taxon>
    </lineage>
</organism>
<dbReference type="SMART" id="SM00028">
    <property type="entry name" value="TPR"/>
    <property type="match status" value="4"/>
</dbReference>
<dbReference type="PANTHER" id="PTHR24421:SF60">
    <property type="entry name" value="SENSOR HISTIDINE KINASE COMP"/>
    <property type="match status" value="1"/>
</dbReference>
<keyword evidence="5" id="KW-0472">Membrane</keyword>
<evidence type="ECO:0000256" key="4">
    <source>
        <dbReference type="PROSITE-ProRule" id="PRU00339"/>
    </source>
</evidence>
<keyword evidence="2" id="KW-0418">Kinase</keyword>
<dbReference type="Pfam" id="PF02518">
    <property type="entry name" value="HATPase_c"/>
    <property type="match status" value="1"/>
</dbReference>
<evidence type="ECO:0000313" key="7">
    <source>
        <dbReference type="EMBL" id="UOX34323.1"/>
    </source>
</evidence>
<dbReference type="PROSITE" id="PS51257">
    <property type="entry name" value="PROKAR_LIPOPROTEIN"/>
    <property type="match status" value="1"/>
</dbReference>
<dbReference type="RefSeq" id="WP_246917130.1">
    <property type="nucleotide sequence ID" value="NZ_CP090145.1"/>
</dbReference>